<dbReference type="InterPro" id="IPR011876">
    <property type="entry name" value="IsopentenylPP_isomerase_typ1"/>
</dbReference>
<dbReference type="EC" id="5.3.3.2" evidence="5"/>
<dbReference type="Proteomes" id="UP000277204">
    <property type="component" value="Unassembled WGS sequence"/>
</dbReference>
<dbReference type="SUPFAM" id="SSF55811">
    <property type="entry name" value="Nudix"/>
    <property type="match status" value="1"/>
</dbReference>
<evidence type="ECO:0000256" key="4">
    <source>
        <dbReference type="ARBA" id="ARBA00007579"/>
    </source>
</evidence>
<dbReference type="STRING" id="48269.A0A183LI06"/>
<comment type="function">
    <text evidence="2">Catalyzes the 1,3-allylic rearrangement of the homoallylic substrate isopentenyl (IPP) to its highly electrophilic allylic isomer, dimethylallyl diphosphate (DMAPP).</text>
</comment>
<evidence type="ECO:0000259" key="8">
    <source>
        <dbReference type="Pfam" id="PF00293"/>
    </source>
</evidence>
<dbReference type="UniPathway" id="UPA00059">
    <property type="reaction ID" value="UER00104"/>
</dbReference>
<comment type="catalytic activity">
    <reaction evidence="1">
        <text>isopentenyl diphosphate = dimethylallyl diphosphate</text>
        <dbReference type="Rhea" id="RHEA:23284"/>
        <dbReference type="ChEBI" id="CHEBI:57623"/>
        <dbReference type="ChEBI" id="CHEBI:128769"/>
        <dbReference type="EC" id="5.3.3.2"/>
    </reaction>
</comment>
<accession>A0A183LI06</accession>
<dbReference type="GO" id="GO:0004452">
    <property type="term" value="F:isopentenyl-diphosphate delta-isomerase activity"/>
    <property type="evidence" value="ECO:0007669"/>
    <property type="project" value="UniProtKB-EC"/>
</dbReference>
<dbReference type="Pfam" id="PF00293">
    <property type="entry name" value="NUDIX"/>
    <property type="match status" value="1"/>
</dbReference>
<reference evidence="9 10" key="1">
    <citation type="submission" date="2018-11" db="EMBL/GenBank/DDBJ databases">
        <authorList>
            <consortium name="Pathogen Informatics"/>
        </authorList>
    </citation>
    <scope>NUCLEOTIDE SEQUENCE [LARGE SCALE GENOMIC DNA]</scope>
    <source>
        <strain evidence="9 10">Zambia</strain>
    </source>
</reference>
<evidence type="ECO:0000256" key="1">
    <source>
        <dbReference type="ARBA" id="ARBA00000374"/>
    </source>
</evidence>
<dbReference type="InterPro" id="IPR000086">
    <property type="entry name" value="NUDIX_hydrolase_dom"/>
</dbReference>
<keyword evidence="7" id="KW-0413">Isomerase</keyword>
<dbReference type="PIRSF" id="PIRSF018427">
    <property type="entry name" value="Isopntndiph_ism"/>
    <property type="match status" value="1"/>
</dbReference>
<proteinExistence type="inferred from homology"/>
<protein>
    <recommendedName>
        <fullName evidence="5">isopentenyl-diphosphate Delta-isomerase</fullName>
        <ecNumber evidence="5">5.3.3.2</ecNumber>
    </recommendedName>
</protein>
<name>A0A183LI06_9TREM</name>
<dbReference type="PANTHER" id="PTHR10885:SF0">
    <property type="entry name" value="ISOPENTENYL-DIPHOSPHATE DELTA-ISOMERASE"/>
    <property type="match status" value="1"/>
</dbReference>
<dbReference type="InterPro" id="IPR015797">
    <property type="entry name" value="NUDIX_hydrolase-like_dom_sf"/>
</dbReference>
<comment type="pathway">
    <text evidence="3">Isoprenoid biosynthesis; dimethylallyl diphosphate biosynthesis; dimethylallyl diphosphate from isopentenyl diphosphate: step 1/1.</text>
</comment>
<comment type="similarity">
    <text evidence="4">Belongs to the IPP isomerase type 1 family.</text>
</comment>
<evidence type="ECO:0000256" key="5">
    <source>
        <dbReference type="ARBA" id="ARBA00012057"/>
    </source>
</evidence>
<gene>
    <name evidence="9" type="ORF">SMRZ_LOCUS3431</name>
</gene>
<dbReference type="GO" id="GO:0050992">
    <property type="term" value="P:dimethylallyl diphosphate biosynthetic process"/>
    <property type="evidence" value="ECO:0007669"/>
    <property type="project" value="UniProtKB-UniPathway"/>
</dbReference>
<sequence>MWRYVALFSGARKYCSTQSNYMLNELCIVVDKCDHVLGFANKKVILFGKSLLHRAFSLFLFQEDTIQKRSANKLTFPSLWSNTCCSHPIMNFPDELIESDAIGVKKAAQRKLFHELGINNTFVPLNRIHFLGRVLYTAPNEPCTQAAFAEHEVDYILVSVLDPVASKLFSCSSFPFVLF</sequence>
<evidence type="ECO:0000256" key="3">
    <source>
        <dbReference type="ARBA" id="ARBA00004826"/>
    </source>
</evidence>
<dbReference type="GO" id="GO:0009240">
    <property type="term" value="P:isopentenyl diphosphate biosynthetic process"/>
    <property type="evidence" value="ECO:0007669"/>
    <property type="project" value="TreeGrafter"/>
</dbReference>
<evidence type="ECO:0000256" key="2">
    <source>
        <dbReference type="ARBA" id="ARBA00003951"/>
    </source>
</evidence>
<keyword evidence="10" id="KW-1185">Reference proteome</keyword>
<evidence type="ECO:0000256" key="7">
    <source>
        <dbReference type="ARBA" id="ARBA00023235"/>
    </source>
</evidence>
<dbReference type="EMBL" id="UZAI01000976">
    <property type="protein sequence ID" value="VDO58054.1"/>
    <property type="molecule type" value="Genomic_DNA"/>
</dbReference>
<evidence type="ECO:0000313" key="9">
    <source>
        <dbReference type="EMBL" id="VDO58054.1"/>
    </source>
</evidence>
<dbReference type="GO" id="GO:0005737">
    <property type="term" value="C:cytoplasm"/>
    <property type="evidence" value="ECO:0007669"/>
    <property type="project" value="TreeGrafter"/>
</dbReference>
<dbReference type="CDD" id="cd02885">
    <property type="entry name" value="NUDIX_IPP_Isomerase"/>
    <property type="match status" value="1"/>
</dbReference>
<dbReference type="AlphaFoldDB" id="A0A183LI06"/>
<keyword evidence="6" id="KW-0414">Isoprene biosynthesis</keyword>
<dbReference type="Gene3D" id="3.90.79.10">
    <property type="entry name" value="Nucleoside Triphosphate Pyrophosphohydrolase"/>
    <property type="match status" value="1"/>
</dbReference>
<organism evidence="9 10">
    <name type="scientific">Schistosoma margrebowiei</name>
    <dbReference type="NCBI Taxonomy" id="48269"/>
    <lineage>
        <taxon>Eukaryota</taxon>
        <taxon>Metazoa</taxon>
        <taxon>Spiralia</taxon>
        <taxon>Lophotrochozoa</taxon>
        <taxon>Platyhelminthes</taxon>
        <taxon>Trematoda</taxon>
        <taxon>Digenea</taxon>
        <taxon>Strigeidida</taxon>
        <taxon>Schistosomatoidea</taxon>
        <taxon>Schistosomatidae</taxon>
        <taxon>Schistosoma</taxon>
    </lineage>
</organism>
<feature type="domain" description="Nudix hydrolase" evidence="8">
    <location>
        <begin position="52"/>
        <end position="159"/>
    </location>
</feature>
<dbReference type="PANTHER" id="PTHR10885">
    <property type="entry name" value="ISOPENTENYL-DIPHOSPHATE DELTA-ISOMERASE"/>
    <property type="match status" value="1"/>
</dbReference>
<evidence type="ECO:0000313" key="10">
    <source>
        <dbReference type="Proteomes" id="UP000277204"/>
    </source>
</evidence>
<evidence type="ECO:0000256" key="6">
    <source>
        <dbReference type="ARBA" id="ARBA00023229"/>
    </source>
</evidence>